<feature type="transmembrane region" description="Helical" evidence="7">
    <location>
        <begin position="333"/>
        <end position="354"/>
    </location>
</feature>
<keyword evidence="3" id="KW-0328">Glycosyltransferase</keyword>
<keyword evidence="7" id="KW-1133">Transmembrane helix</keyword>
<dbReference type="InterPro" id="IPR029044">
    <property type="entry name" value="Nucleotide-diphossugar_trans"/>
</dbReference>
<feature type="domain" description="Glycosyltransferase 2-like" evidence="8">
    <location>
        <begin position="39"/>
        <end position="211"/>
    </location>
</feature>
<evidence type="ECO:0000256" key="7">
    <source>
        <dbReference type="SAM" id="Phobius"/>
    </source>
</evidence>
<dbReference type="GO" id="GO:0016757">
    <property type="term" value="F:glycosyltransferase activity"/>
    <property type="evidence" value="ECO:0007669"/>
    <property type="project" value="UniProtKB-KW"/>
</dbReference>
<evidence type="ECO:0000259" key="8">
    <source>
        <dbReference type="Pfam" id="PF00535"/>
    </source>
</evidence>
<keyword evidence="5 7" id="KW-0472">Membrane</keyword>
<organism evidence="9 10">
    <name type="scientific">Roseicella aquatilis</name>
    <dbReference type="NCBI Taxonomy" id="2527868"/>
    <lineage>
        <taxon>Bacteria</taxon>
        <taxon>Pseudomonadati</taxon>
        <taxon>Pseudomonadota</taxon>
        <taxon>Alphaproteobacteria</taxon>
        <taxon>Acetobacterales</taxon>
        <taxon>Roseomonadaceae</taxon>
        <taxon>Roseicella</taxon>
    </lineage>
</organism>
<reference evidence="9 10" key="1">
    <citation type="submission" date="2019-03" db="EMBL/GenBank/DDBJ databases">
        <title>Paracraurococcus aquatilis NE82 genome sequence.</title>
        <authorList>
            <person name="Zhao Y."/>
            <person name="Du Z."/>
        </authorList>
    </citation>
    <scope>NUCLEOTIDE SEQUENCE [LARGE SCALE GENOMIC DNA]</scope>
    <source>
        <strain evidence="9 10">NE82</strain>
    </source>
</reference>
<evidence type="ECO:0000256" key="6">
    <source>
        <dbReference type="SAM" id="MobiDB-lite"/>
    </source>
</evidence>
<evidence type="ECO:0000313" key="10">
    <source>
        <dbReference type="Proteomes" id="UP000295023"/>
    </source>
</evidence>
<dbReference type="AlphaFoldDB" id="A0A4R4DVQ2"/>
<keyword evidence="4 9" id="KW-0808">Transferase</keyword>
<gene>
    <name evidence="9" type="ORF">EXY23_00395</name>
</gene>
<dbReference type="PANTHER" id="PTHR43646">
    <property type="entry name" value="GLYCOSYLTRANSFERASE"/>
    <property type="match status" value="1"/>
</dbReference>
<dbReference type="EMBL" id="SKBM01000001">
    <property type="protein sequence ID" value="TCZ66611.1"/>
    <property type="molecule type" value="Genomic_DNA"/>
</dbReference>
<evidence type="ECO:0000256" key="5">
    <source>
        <dbReference type="ARBA" id="ARBA00023136"/>
    </source>
</evidence>
<accession>A0A4R4DVQ2</accession>
<dbReference type="Pfam" id="PF00535">
    <property type="entry name" value="Glycos_transf_2"/>
    <property type="match status" value="1"/>
</dbReference>
<dbReference type="InterPro" id="IPR001173">
    <property type="entry name" value="Glyco_trans_2-like"/>
</dbReference>
<keyword evidence="10" id="KW-1185">Reference proteome</keyword>
<dbReference type="SUPFAM" id="SSF53448">
    <property type="entry name" value="Nucleotide-diphospho-sugar transferases"/>
    <property type="match status" value="1"/>
</dbReference>
<dbReference type="GO" id="GO:0005886">
    <property type="term" value="C:plasma membrane"/>
    <property type="evidence" value="ECO:0007669"/>
    <property type="project" value="UniProtKB-SubCell"/>
</dbReference>
<protein>
    <submittedName>
        <fullName evidence="9">Glycosyltransferase family 2 protein</fullName>
    </submittedName>
</protein>
<evidence type="ECO:0000256" key="4">
    <source>
        <dbReference type="ARBA" id="ARBA00022679"/>
    </source>
</evidence>
<dbReference type="Gene3D" id="3.90.550.10">
    <property type="entry name" value="Spore Coat Polysaccharide Biosynthesis Protein SpsA, Chain A"/>
    <property type="match status" value="1"/>
</dbReference>
<keyword evidence="7" id="KW-0812">Transmembrane</keyword>
<comment type="caution">
    <text evidence="9">The sequence shown here is derived from an EMBL/GenBank/DDBJ whole genome shotgun (WGS) entry which is preliminary data.</text>
</comment>
<feature type="region of interest" description="Disordered" evidence="6">
    <location>
        <begin position="380"/>
        <end position="404"/>
    </location>
</feature>
<keyword evidence="2" id="KW-1003">Cell membrane</keyword>
<dbReference type="OrthoDB" id="7296636at2"/>
<evidence type="ECO:0000256" key="2">
    <source>
        <dbReference type="ARBA" id="ARBA00022475"/>
    </source>
</evidence>
<dbReference type="CDD" id="cd02525">
    <property type="entry name" value="Succinoglycan_BP_ExoA"/>
    <property type="match status" value="1"/>
</dbReference>
<sequence length="404" mass="42710">MTDVTGTLVERTARGGIAGRAAVSAEPAPLAGASHPHVTIVVPTLNEAGYIEDCLASLIRQWPAASCEILVVDGGSRDGTVALVEDFARRHPAPEHPVIRALPNPRRIQSCAMNLAARLAAPRSTILVRADAHSHYPAGFLRRCVADLLRTGATSVVVPMRNEAQPGNGLQRAIAFAQSSPLGNGGSAHRATPRSGFVDHGHHAVFDRAFFLSVGGYDESFTHNEDAELDHRARLAGGRVWMCAEEPVTYFPRKGLVPLGRQYLRHGAGRARTLLKHRMVPKPRQMAPVFALGLLLAGAALAPLAPLTALASLTYPLACCAWGAAQAARRRDAWLLAAGPALVTMHLCWAAGFLRTVLSGGRAALPAMALTVAGGEAGEPLSLERPLGRPEAQPQRQPADITGA</sequence>
<evidence type="ECO:0000256" key="3">
    <source>
        <dbReference type="ARBA" id="ARBA00022676"/>
    </source>
</evidence>
<evidence type="ECO:0000256" key="1">
    <source>
        <dbReference type="ARBA" id="ARBA00004236"/>
    </source>
</evidence>
<name>A0A4R4DVQ2_9PROT</name>
<dbReference type="Proteomes" id="UP000295023">
    <property type="component" value="Unassembled WGS sequence"/>
</dbReference>
<dbReference type="PANTHER" id="PTHR43646:SF2">
    <property type="entry name" value="GLYCOSYLTRANSFERASE 2-LIKE DOMAIN-CONTAINING PROTEIN"/>
    <property type="match status" value="1"/>
</dbReference>
<feature type="transmembrane region" description="Helical" evidence="7">
    <location>
        <begin position="286"/>
        <end position="313"/>
    </location>
</feature>
<comment type="subcellular location">
    <subcellularLocation>
        <location evidence="1">Cell membrane</location>
    </subcellularLocation>
</comment>
<evidence type="ECO:0000313" key="9">
    <source>
        <dbReference type="EMBL" id="TCZ66611.1"/>
    </source>
</evidence>
<proteinExistence type="predicted"/>